<proteinExistence type="inferred from homology"/>
<keyword evidence="3 6" id="KW-0081">Bacteriolytic enzyme</keyword>
<dbReference type="SUPFAM" id="SSF53955">
    <property type="entry name" value="Lysozyme-like"/>
    <property type="match status" value="1"/>
</dbReference>
<comment type="catalytic activity">
    <reaction evidence="1 6">
        <text>Hydrolysis of (1-&gt;4)-beta-linkages between N-acetylmuramic acid and N-acetyl-D-glucosamine residues in a peptidoglycan and between N-acetyl-D-glucosamine residues in chitodextrins.</text>
        <dbReference type="EC" id="3.2.1.17"/>
    </reaction>
</comment>
<dbReference type="InterPro" id="IPR034690">
    <property type="entry name" value="Endolysin_T4_type"/>
</dbReference>
<evidence type="ECO:0000313" key="7">
    <source>
        <dbReference type="EMBL" id="MEJ5095489.1"/>
    </source>
</evidence>
<dbReference type="PANTHER" id="PTHR38107">
    <property type="match status" value="1"/>
</dbReference>
<gene>
    <name evidence="7" type="ORF">WH159_13190</name>
</gene>
<evidence type="ECO:0000256" key="1">
    <source>
        <dbReference type="ARBA" id="ARBA00000632"/>
    </source>
</evidence>
<dbReference type="RefSeq" id="WP_132882261.1">
    <property type="nucleotide sequence ID" value="NZ_JBBGZA010000001.1"/>
</dbReference>
<organism evidence="7 8">
    <name type="scientific">Sphingomonas molluscorum</name>
    <dbReference type="NCBI Taxonomy" id="418184"/>
    <lineage>
        <taxon>Bacteria</taxon>
        <taxon>Pseudomonadati</taxon>
        <taxon>Pseudomonadota</taxon>
        <taxon>Alphaproteobacteria</taxon>
        <taxon>Sphingomonadales</taxon>
        <taxon>Sphingomonadaceae</taxon>
        <taxon>Sphingomonas</taxon>
    </lineage>
</organism>
<dbReference type="InterPro" id="IPR023346">
    <property type="entry name" value="Lysozyme-like_dom_sf"/>
</dbReference>
<evidence type="ECO:0000256" key="2">
    <source>
        <dbReference type="ARBA" id="ARBA00022529"/>
    </source>
</evidence>
<dbReference type="Proteomes" id="UP001380365">
    <property type="component" value="Unassembled WGS sequence"/>
</dbReference>
<evidence type="ECO:0000256" key="5">
    <source>
        <dbReference type="ARBA" id="ARBA00023295"/>
    </source>
</evidence>
<keyword evidence="4 6" id="KW-0378">Hydrolase</keyword>
<reference evidence="7 8" key="1">
    <citation type="submission" date="2023-12" db="EMBL/GenBank/DDBJ databases">
        <title>Gut-associated functions are favored during microbiome assembly across C. elegans life.</title>
        <authorList>
            <person name="Zimmermann J."/>
        </authorList>
    </citation>
    <scope>NUCLEOTIDE SEQUENCE [LARGE SCALE GENOMIC DNA]</scope>
    <source>
        <strain evidence="7 8">JUb134</strain>
    </source>
</reference>
<name>A0ABU8Q7N6_9SPHN</name>
<evidence type="ECO:0000313" key="8">
    <source>
        <dbReference type="Proteomes" id="UP001380365"/>
    </source>
</evidence>
<evidence type="ECO:0000256" key="3">
    <source>
        <dbReference type="ARBA" id="ARBA00022638"/>
    </source>
</evidence>
<dbReference type="HAMAP" id="MF_04110">
    <property type="entry name" value="ENDOLYSIN_T4"/>
    <property type="match status" value="1"/>
</dbReference>
<protein>
    <recommendedName>
        <fullName evidence="6">Lysozyme</fullName>
        <ecNumber evidence="6">3.2.1.17</ecNumber>
    </recommendedName>
</protein>
<evidence type="ECO:0000256" key="4">
    <source>
        <dbReference type="ARBA" id="ARBA00022801"/>
    </source>
</evidence>
<keyword evidence="8" id="KW-1185">Reference proteome</keyword>
<keyword evidence="2 6" id="KW-0929">Antimicrobial</keyword>
<dbReference type="CDD" id="cd16900">
    <property type="entry name" value="endolysin_R21-like"/>
    <property type="match status" value="1"/>
</dbReference>
<dbReference type="InterPro" id="IPR023347">
    <property type="entry name" value="Lysozyme_dom_sf"/>
</dbReference>
<dbReference type="EMBL" id="JBBGZA010000001">
    <property type="protein sequence ID" value="MEJ5095489.1"/>
    <property type="molecule type" value="Genomic_DNA"/>
</dbReference>
<dbReference type="Gene3D" id="1.10.530.40">
    <property type="match status" value="1"/>
</dbReference>
<dbReference type="InterPro" id="IPR002196">
    <property type="entry name" value="Glyco_hydro_24"/>
</dbReference>
<dbReference type="Pfam" id="PF00959">
    <property type="entry name" value="Phage_lysozyme"/>
    <property type="match status" value="1"/>
</dbReference>
<keyword evidence="5 6" id="KW-0326">Glycosidase</keyword>
<evidence type="ECO:0000256" key="6">
    <source>
        <dbReference type="RuleBase" id="RU003788"/>
    </source>
</evidence>
<dbReference type="PANTHER" id="PTHR38107:SF3">
    <property type="entry name" value="LYSOZYME RRRD-RELATED"/>
    <property type="match status" value="1"/>
</dbReference>
<dbReference type="InterPro" id="IPR051018">
    <property type="entry name" value="Bacteriophage_GH24"/>
</dbReference>
<dbReference type="EC" id="3.2.1.17" evidence="6"/>
<comment type="caution">
    <text evidence="7">The sequence shown here is derived from an EMBL/GenBank/DDBJ whole genome shotgun (WGS) entry which is preliminary data.</text>
</comment>
<accession>A0ABU8Q7N6</accession>
<comment type="similarity">
    <text evidence="6">Belongs to the glycosyl hydrolase 24 family.</text>
</comment>
<sequence>MASKTTAKKGGLVAIVGAIAASLLLTNVPADESGRKVEVTITPAGEATVRHVAGPQYLKAYLDLAGIATACDGITRGVKLGQTYTEAQCAQLLDQALSTHALAVKACVPQLWDAGRDRQRAAAISLAYNIGTNGFCGSTAAKRFRARRWAEACDAFTLWNKAGRPLKVVRGLTLRRGRERALCLQGVA</sequence>